<dbReference type="AlphaFoldDB" id="A0AAN6UNA1"/>
<dbReference type="HAMAP" id="MF_01401">
    <property type="entry name" value="MsrA"/>
    <property type="match status" value="1"/>
</dbReference>
<dbReference type="Pfam" id="PF01625">
    <property type="entry name" value="PMSR"/>
    <property type="match status" value="1"/>
</dbReference>
<reference evidence="8" key="2">
    <citation type="submission" date="2023-05" db="EMBL/GenBank/DDBJ databases">
        <authorList>
            <consortium name="Lawrence Berkeley National Laboratory"/>
            <person name="Steindorff A."/>
            <person name="Hensen N."/>
            <person name="Bonometti L."/>
            <person name="Westerberg I."/>
            <person name="Brannstrom I.O."/>
            <person name="Guillou S."/>
            <person name="Cros-Aarteil S."/>
            <person name="Calhoun S."/>
            <person name="Haridas S."/>
            <person name="Kuo A."/>
            <person name="Mondo S."/>
            <person name="Pangilinan J."/>
            <person name="Riley R."/>
            <person name="Labutti K."/>
            <person name="Andreopoulos B."/>
            <person name="Lipzen A."/>
            <person name="Chen C."/>
            <person name="Yanf M."/>
            <person name="Daum C."/>
            <person name="Ng V."/>
            <person name="Clum A."/>
            <person name="Ohm R."/>
            <person name="Martin F."/>
            <person name="Silar P."/>
            <person name="Natvig D."/>
            <person name="Lalanne C."/>
            <person name="Gautier V."/>
            <person name="Ament-Velasquez S.L."/>
            <person name="Kruys A."/>
            <person name="Hutchinson M.I."/>
            <person name="Powell A.J."/>
            <person name="Barry K."/>
            <person name="Miller A.N."/>
            <person name="Grigoriev I.V."/>
            <person name="Debuchy R."/>
            <person name="Gladieux P."/>
            <person name="Thoren M.H."/>
            <person name="Johannesson H."/>
        </authorList>
    </citation>
    <scope>NUCLEOTIDE SEQUENCE</scope>
    <source>
        <strain evidence="8">CBS 123565</strain>
    </source>
</reference>
<dbReference type="GO" id="GO:0034599">
    <property type="term" value="P:cellular response to oxidative stress"/>
    <property type="evidence" value="ECO:0007669"/>
    <property type="project" value="UniProtKB-ARBA"/>
</dbReference>
<evidence type="ECO:0000256" key="6">
    <source>
        <dbReference type="ARBA" id="ARBA00048782"/>
    </source>
</evidence>
<dbReference type="Gene3D" id="3.30.1060.10">
    <property type="entry name" value="Peptide methionine sulphoxide reductase MsrA"/>
    <property type="match status" value="1"/>
</dbReference>
<evidence type="ECO:0000256" key="2">
    <source>
        <dbReference type="ARBA" id="ARBA00012502"/>
    </source>
</evidence>
<evidence type="ECO:0000313" key="9">
    <source>
        <dbReference type="Proteomes" id="UP001304895"/>
    </source>
</evidence>
<dbReference type="InterPro" id="IPR036509">
    <property type="entry name" value="Met_Sox_Rdtase_MsrA_sf"/>
</dbReference>
<evidence type="ECO:0000256" key="1">
    <source>
        <dbReference type="ARBA" id="ARBA00005591"/>
    </source>
</evidence>
<evidence type="ECO:0000259" key="7">
    <source>
        <dbReference type="Pfam" id="PF01625"/>
    </source>
</evidence>
<organism evidence="8 9">
    <name type="scientific">Trichocladium antarcticum</name>
    <dbReference type="NCBI Taxonomy" id="1450529"/>
    <lineage>
        <taxon>Eukaryota</taxon>
        <taxon>Fungi</taxon>
        <taxon>Dikarya</taxon>
        <taxon>Ascomycota</taxon>
        <taxon>Pezizomycotina</taxon>
        <taxon>Sordariomycetes</taxon>
        <taxon>Sordariomycetidae</taxon>
        <taxon>Sordariales</taxon>
        <taxon>Chaetomiaceae</taxon>
        <taxon>Trichocladium</taxon>
    </lineage>
</organism>
<comment type="catalytic activity">
    <reaction evidence="5">
        <text>L-methionyl-[protein] + [thioredoxin]-disulfide + H2O = L-methionyl-(S)-S-oxide-[protein] + [thioredoxin]-dithiol</text>
        <dbReference type="Rhea" id="RHEA:14217"/>
        <dbReference type="Rhea" id="RHEA-COMP:10698"/>
        <dbReference type="Rhea" id="RHEA-COMP:10700"/>
        <dbReference type="Rhea" id="RHEA-COMP:12313"/>
        <dbReference type="Rhea" id="RHEA-COMP:12315"/>
        <dbReference type="ChEBI" id="CHEBI:15377"/>
        <dbReference type="ChEBI" id="CHEBI:16044"/>
        <dbReference type="ChEBI" id="CHEBI:29950"/>
        <dbReference type="ChEBI" id="CHEBI:44120"/>
        <dbReference type="ChEBI" id="CHEBI:50058"/>
        <dbReference type="EC" id="1.8.4.11"/>
    </reaction>
</comment>
<dbReference type="EC" id="1.8.4.11" evidence="2"/>
<comment type="catalytic activity">
    <reaction evidence="6">
        <text>[thioredoxin]-disulfide + L-methionine + H2O = L-methionine (S)-S-oxide + [thioredoxin]-dithiol</text>
        <dbReference type="Rhea" id="RHEA:19993"/>
        <dbReference type="Rhea" id="RHEA-COMP:10698"/>
        <dbReference type="Rhea" id="RHEA-COMP:10700"/>
        <dbReference type="ChEBI" id="CHEBI:15377"/>
        <dbReference type="ChEBI" id="CHEBI:29950"/>
        <dbReference type="ChEBI" id="CHEBI:50058"/>
        <dbReference type="ChEBI" id="CHEBI:57844"/>
        <dbReference type="ChEBI" id="CHEBI:58772"/>
        <dbReference type="EC" id="1.8.4.11"/>
    </reaction>
</comment>
<name>A0AAN6UNA1_9PEZI</name>
<dbReference type="EMBL" id="MU853405">
    <property type="protein sequence ID" value="KAK4135899.1"/>
    <property type="molecule type" value="Genomic_DNA"/>
</dbReference>
<dbReference type="GO" id="GO:0008113">
    <property type="term" value="F:peptide-methionine (S)-S-oxide reductase activity"/>
    <property type="evidence" value="ECO:0007669"/>
    <property type="project" value="UniProtKB-EC"/>
</dbReference>
<dbReference type="Proteomes" id="UP001304895">
    <property type="component" value="Unassembled WGS sequence"/>
</dbReference>
<evidence type="ECO:0000256" key="4">
    <source>
        <dbReference type="ARBA" id="ARBA00030643"/>
    </source>
</evidence>
<gene>
    <name evidence="8" type="ORF">BT67DRAFT_376485</name>
</gene>
<reference evidence="8" key="1">
    <citation type="journal article" date="2023" name="Mol. Phylogenet. Evol.">
        <title>Genome-scale phylogeny and comparative genomics of the fungal order Sordariales.</title>
        <authorList>
            <person name="Hensen N."/>
            <person name="Bonometti L."/>
            <person name="Westerberg I."/>
            <person name="Brannstrom I.O."/>
            <person name="Guillou S."/>
            <person name="Cros-Aarteil S."/>
            <person name="Calhoun S."/>
            <person name="Haridas S."/>
            <person name="Kuo A."/>
            <person name="Mondo S."/>
            <person name="Pangilinan J."/>
            <person name="Riley R."/>
            <person name="LaButti K."/>
            <person name="Andreopoulos B."/>
            <person name="Lipzen A."/>
            <person name="Chen C."/>
            <person name="Yan M."/>
            <person name="Daum C."/>
            <person name="Ng V."/>
            <person name="Clum A."/>
            <person name="Steindorff A."/>
            <person name="Ohm R.A."/>
            <person name="Martin F."/>
            <person name="Silar P."/>
            <person name="Natvig D.O."/>
            <person name="Lalanne C."/>
            <person name="Gautier V."/>
            <person name="Ament-Velasquez S.L."/>
            <person name="Kruys A."/>
            <person name="Hutchinson M.I."/>
            <person name="Powell A.J."/>
            <person name="Barry K."/>
            <person name="Miller A.N."/>
            <person name="Grigoriev I.V."/>
            <person name="Debuchy R."/>
            <person name="Gladieux P."/>
            <person name="Hiltunen Thoren M."/>
            <person name="Johannesson H."/>
        </authorList>
    </citation>
    <scope>NUCLEOTIDE SEQUENCE</scope>
    <source>
        <strain evidence="8">CBS 123565</strain>
    </source>
</reference>
<evidence type="ECO:0000256" key="5">
    <source>
        <dbReference type="ARBA" id="ARBA00047806"/>
    </source>
</evidence>
<evidence type="ECO:0000313" key="8">
    <source>
        <dbReference type="EMBL" id="KAK4135899.1"/>
    </source>
</evidence>
<comment type="similarity">
    <text evidence="1">Belongs to the MsrA Met sulfoxide reductase family.</text>
</comment>
<proteinExistence type="inferred from homology"/>
<evidence type="ECO:0000256" key="3">
    <source>
        <dbReference type="ARBA" id="ARBA00023002"/>
    </source>
</evidence>
<sequence length="181" mass="20363">MSAPTTTPIPEGAEKATLAAGCFWGVEHAFRQQFSGKGLYDARVGYIGGDTADPSYKAVCSGNTGHAEATQLIYDPARLTFPQLVEFFYRMHDPTTRNQQGPDRGTQYRSGIFFHTPEQEAAARAVTARANAQWWGGRIVTEILPARQWWDAEDYHQEYLTKNPYGYECPSHEVRPFPELK</sequence>
<dbReference type="SUPFAM" id="SSF55068">
    <property type="entry name" value="Peptide methionine sulfoxide reductase"/>
    <property type="match status" value="1"/>
</dbReference>
<dbReference type="FunFam" id="3.30.1060.10:FF:000006">
    <property type="entry name" value="Peptide methionine sulfoxide reductase"/>
    <property type="match status" value="1"/>
</dbReference>
<dbReference type="PANTHER" id="PTHR43774:SF1">
    <property type="entry name" value="PEPTIDE METHIONINE SULFOXIDE REDUCTASE MSRA 2"/>
    <property type="match status" value="1"/>
</dbReference>
<keyword evidence="3" id="KW-0560">Oxidoreductase</keyword>
<feature type="domain" description="Peptide methionine sulphoxide reductase MsrA" evidence="7">
    <location>
        <begin position="15"/>
        <end position="169"/>
    </location>
</feature>
<dbReference type="NCBIfam" id="TIGR00401">
    <property type="entry name" value="msrA"/>
    <property type="match status" value="1"/>
</dbReference>
<dbReference type="PANTHER" id="PTHR43774">
    <property type="entry name" value="PEPTIDE METHIONINE SULFOXIDE REDUCTASE"/>
    <property type="match status" value="1"/>
</dbReference>
<comment type="caution">
    <text evidence="8">The sequence shown here is derived from an EMBL/GenBank/DDBJ whole genome shotgun (WGS) entry which is preliminary data.</text>
</comment>
<accession>A0AAN6UNA1</accession>
<protein>
    <recommendedName>
        <fullName evidence="2">peptide-methionine (S)-S-oxide reductase</fullName>
        <ecNumber evidence="2">1.8.4.11</ecNumber>
    </recommendedName>
    <alternativeName>
        <fullName evidence="4">Peptide-methionine (S)-S-oxide reductase</fullName>
    </alternativeName>
</protein>
<dbReference type="InterPro" id="IPR002569">
    <property type="entry name" value="Met_Sox_Rdtase_MsrA_dom"/>
</dbReference>
<keyword evidence="9" id="KW-1185">Reference proteome</keyword>